<dbReference type="EMBL" id="AATQ01000032">
    <property type="protein sequence ID" value="EAU45084.1"/>
    <property type="molecule type" value="Genomic_DNA"/>
</dbReference>
<evidence type="ECO:0000256" key="1">
    <source>
        <dbReference type="SAM" id="MobiDB-lite"/>
    </source>
</evidence>
<organism evidence="2 3">
    <name type="scientific">Salipiger bermudensis (strain DSM 26914 / JCM 13377 / KCTC 12554 / HTCC2601)</name>
    <name type="common">Pelagibaca bermudensis</name>
    <dbReference type="NCBI Taxonomy" id="314265"/>
    <lineage>
        <taxon>Bacteria</taxon>
        <taxon>Pseudomonadati</taxon>
        <taxon>Pseudomonadota</taxon>
        <taxon>Alphaproteobacteria</taxon>
        <taxon>Rhodobacterales</taxon>
        <taxon>Roseobacteraceae</taxon>
        <taxon>Salipiger</taxon>
    </lineage>
</organism>
<gene>
    <name evidence="2" type="ORF">R2601_22896</name>
</gene>
<keyword evidence="3" id="KW-1185">Reference proteome</keyword>
<sequence>MQERQATRCPDQGKARMVVEGLTRKILGAAAERRQGAGKSSGARSPAGLGQARRSLGVVWDPARLGVPAETPVGYKTARAALPPVLAALAPQDPRLRAATMFAATIERIDSVKGVDLQGGDHKGGVSDGGVTTKIKHAARFNRVRDAVNGWAPHPVTGVVDRRVERVVLPVRRRRGKAQDIKAFELLCAVCVDGRDMREILVSHGWSPHSRLRKALALELLELLDVTRAAIGVA</sequence>
<dbReference type="eggNOG" id="ENOG502ZVXF">
    <property type="taxonomic scope" value="Bacteria"/>
</dbReference>
<dbReference type="HOGENOM" id="CLU_1184143_0_0_5"/>
<feature type="region of interest" description="Disordered" evidence="1">
    <location>
        <begin position="30"/>
        <end position="49"/>
    </location>
</feature>
<protein>
    <submittedName>
        <fullName evidence="2">Uncharacterized protein</fullName>
    </submittedName>
</protein>
<accession>Q0FLL4</accession>
<dbReference type="Proteomes" id="UP000006230">
    <property type="component" value="Unassembled WGS sequence"/>
</dbReference>
<proteinExistence type="predicted"/>
<dbReference type="OrthoDB" id="9844060at2"/>
<comment type="caution">
    <text evidence="2">The sequence shown here is derived from an EMBL/GenBank/DDBJ whole genome shotgun (WGS) entry which is preliminary data.</text>
</comment>
<reference evidence="2 3" key="1">
    <citation type="journal article" date="2010" name="J. Bacteriol.">
        <title>Genome sequences of Pelagibaca bermudensis HTCC2601T and Maritimibacter alkaliphilus HTCC2654T, the type strains of two marine Roseobacter genera.</title>
        <authorList>
            <person name="Thrash J.C."/>
            <person name="Cho J.C."/>
            <person name="Ferriera S."/>
            <person name="Johnson J."/>
            <person name="Vergin K.L."/>
            <person name="Giovannoni S.J."/>
        </authorList>
    </citation>
    <scope>NUCLEOTIDE SEQUENCE [LARGE SCALE GENOMIC DNA]</scope>
    <source>
        <strain evidence="3">DSM 26914 / JCM 13377 / KCTC 12554 / HTCC2601</strain>
    </source>
</reference>
<name>Q0FLL4_SALBH</name>
<dbReference type="STRING" id="314265.R2601_22896"/>
<evidence type="ECO:0000313" key="3">
    <source>
        <dbReference type="Proteomes" id="UP000006230"/>
    </source>
</evidence>
<evidence type="ECO:0000313" key="2">
    <source>
        <dbReference type="EMBL" id="EAU45084.1"/>
    </source>
</evidence>
<dbReference type="AlphaFoldDB" id="Q0FLL4"/>